<accession>A0A917DH66</accession>
<reference evidence="7" key="2">
    <citation type="submission" date="2020-09" db="EMBL/GenBank/DDBJ databases">
        <authorList>
            <person name="Sun Q."/>
            <person name="Zhou Y."/>
        </authorList>
    </citation>
    <scope>NUCLEOTIDE SEQUENCE</scope>
    <source>
        <strain evidence="7">CGMCC 1.15152</strain>
    </source>
</reference>
<dbReference type="PANTHER" id="PTHR12001">
    <property type="entry name" value="GERANYLGERANYL PYROPHOSPHATE SYNTHASE"/>
    <property type="match status" value="1"/>
</dbReference>
<sequence>MSDSVARLDDVTVTVETRLLEVLAQRRARSRRFSAPYMQLWDSLERMARGGKKIRPRLLMDAYRALGGTDDRVALDAACAIELLHIALVIHDDVIDKDVMRRGEMNISGQFASEAMLRGTTRRDAHAWGEASSLLAGDLMLTLAHSLLARLEIPDEQRQSVLDIFDATVFESAAGEHYDVWLSLHLEPANPQDVLAMVDQKTAAYSFQAPLVLAAVLAGAPTSVIEELAVIARQIGVIYQLRDDVLGLFGDERDTGKSVLSDLREGKETLLIAYARSDPAWSEVEPLFGTEALSIADGHRLRRVIEESGALMFVESLITERCESVSQLIQEASLPAALREQLTDVTAACNLRSS</sequence>
<dbReference type="InterPro" id="IPR033749">
    <property type="entry name" value="Polyprenyl_synt_CS"/>
</dbReference>
<dbReference type="GO" id="GO:0046872">
    <property type="term" value="F:metal ion binding"/>
    <property type="evidence" value="ECO:0007669"/>
    <property type="project" value="UniProtKB-KW"/>
</dbReference>
<evidence type="ECO:0000256" key="5">
    <source>
        <dbReference type="ARBA" id="ARBA00022842"/>
    </source>
</evidence>
<dbReference type="InterPro" id="IPR000092">
    <property type="entry name" value="Polyprenyl_synt"/>
</dbReference>
<dbReference type="GO" id="GO:0008299">
    <property type="term" value="P:isoprenoid biosynthetic process"/>
    <property type="evidence" value="ECO:0007669"/>
    <property type="project" value="InterPro"/>
</dbReference>
<dbReference type="Pfam" id="PF00348">
    <property type="entry name" value="polyprenyl_synt"/>
    <property type="match status" value="1"/>
</dbReference>
<dbReference type="Gene3D" id="1.10.600.10">
    <property type="entry name" value="Farnesyl Diphosphate Synthase"/>
    <property type="match status" value="1"/>
</dbReference>
<protein>
    <submittedName>
        <fullName evidence="7">Geranylgeranyl pyrophosphate synthase</fullName>
    </submittedName>
</protein>
<dbReference type="GO" id="GO:0004659">
    <property type="term" value="F:prenyltransferase activity"/>
    <property type="evidence" value="ECO:0007669"/>
    <property type="project" value="InterPro"/>
</dbReference>
<name>A0A917DH66_9MICO</name>
<evidence type="ECO:0000256" key="4">
    <source>
        <dbReference type="ARBA" id="ARBA00022723"/>
    </source>
</evidence>
<organism evidence="7 8">
    <name type="scientific">Microbacterium faecale</name>
    <dbReference type="NCBI Taxonomy" id="1804630"/>
    <lineage>
        <taxon>Bacteria</taxon>
        <taxon>Bacillati</taxon>
        <taxon>Actinomycetota</taxon>
        <taxon>Actinomycetes</taxon>
        <taxon>Micrococcales</taxon>
        <taxon>Microbacteriaceae</taxon>
        <taxon>Microbacterium</taxon>
    </lineage>
</organism>
<dbReference type="AlphaFoldDB" id="A0A917DH66"/>
<evidence type="ECO:0000256" key="6">
    <source>
        <dbReference type="RuleBase" id="RU004466"/>
    </source>
</evidence>
<evidence type="ECO:0000313" key="8">
    <source>
        <dbReference type="Proteomes" id="UP000633205"/>
    </source>
</evidence>
<comment type="similarity">
    <text evidence="2 6">Belongs to the FPP/GGPP synthase family.</text>
</comment>
<dbReference type="EMBL" id="BMHO01000001">
    <property type="protein sequence ID" value="GGD40221.1"/>
    <property type="molecule type" value="Genomic_DNA"/>
</dbReference>
<evidence type="ECO:0000256" key="3">
    <source>
        <dbReference type="ARBA" id="ARBA00022679"/>
    </source>
</evidence>
<evidence type="ECO:0000256" key="2">
    <source>
        <dbReference type="ARBA" id="ARBA00006706"/>
    </source>
</evidence>
<evidence type="ECO:0000256" key="1">
    <source>
        <dbReference type="ARBA" id="ARBA00001946"/>
    </source>
</evidence>
<keyword evidence="8" id="KW-1185">Reference proteome</keyword>
<dbReference type="CDD" id="cd00685">
    <property type="entry name" value="Trans_IPPS_HT"/>
    <property type="match status" value="1"/>
</dbReference>
<gene>
    <name evidence="7" type="ORF">GCM10010915_21250</name>
</gene>
<keyword evidence="4" id="KW-0479">Metal-binding</keyword>
<comment type="cofactor">
    <cofactor evidence="1">
        <name>Mg(2+)</name>
        <dbReference type="ChEBI" id="CHEBI:18420"/>
    </cofactor>
</comment>
<keyword evidence="3 6" id="KW-0808">Transferase</keyword>
<reference evidence="7" key="1">
    <citation type="journal article" date="2014" name="Int. J. Syst. Evol. Microbiol.">
        <title>Complete genome sequence of Corynebacterium casei LMG S-19264T (=DSM 44701T), isolated from a smear-ripened cheese.</title>
        <authorList>
            <consortium name="US DOE Joint Genome Institute (JGI-PGF)"/>
            <person name="Walter F."/>
            <person name="Albersmeier A."/>
            <person name="Kalinowski J."/>
            <person name="Ruckert C."/>
        </authorList>
    </citation>
    <scope>NUCLEOTIDE SEQUENCE</scope>
    <source>
        <strain evidence="7">CGMCC 1.15152</strain>
    </source>
</reference>
<proteinExistence type="inferred from homology"/>
<keyword evidence="5" id="KW-0460">Magnesium</keyword>
<dbReference type="SFLD" id="SFLDS00005">
    <property type="entry name" value="Isoprenoid_Synthase_Type_I"/>
    <property type="match status" value="1"/>
</dbReference>
<dbReference type="InterPro" id="IPR008949">
    <property type="entry name" value="Isoprenoid_synthase_dom_sf"/>
</dbReference>
<comment type="caution">
    <text evidence="7">The sequence shown here is derived from an EMBL/GenBank/DDBJ whole genome shotgun (WGS) entry which is preliminary data.</text>
</comment>
<dbReference type="Proteomes" id="UP000633205">
    <property type="component" value="Unassembled WGS sequence"/>
</dbReference>
<evidence type="ECO:0000313" key="7">
    <source>
        <dbReference type="EMBL" id="GGD40221.1"/>
    </source>
</evidence>
<dbReference type="SUPFAM" id="SSF48576">
    <property type="entry name" value="Terpenoid synthases"/>
    <property type="match status" value="1"/>
</dbReference>
<dbReference type="PANTHER" id="PTHR12001:SF85">
    <property type="entry name" value="SHORT CHAIN ISOPRENYL DIPHOSPHATE SYNTHASE"/>
    <property type="match status" value="1"/>
</dbReference>
<dbReference type="PROSITE" id="PS00723">
    <property type="entry name" value="POLYPRENYL_SYNTHASE_1"/>
    <property type="match status" value="1"/>
</dbReference>
<dbReference type="PROSITE" id="PS00444">
    <property type="entry name" value="POLYPRENYL_SYNTHASE_2"/>
    <property type="match status" value="1"/>
</dbReference>